<sequence length="471" mass="54734">MKKREKIKLFIKEISNKKKLINIVNLRKLINKGNFKLEIPFKNTFANLKSNILPKDQSLIFFKIKDKFNMLTDKESFSKYQKKIKRLKISNLLNSKKSNKINRNQKKINRNQKKINLKNLFSLKLKQTNDQFDNFKKKFQLPISKTRFNNDLKELVLKYFPKAENKNNKSTNFFVVIHYSEHKLSISKILSDTKVFNVEDLISMNIPTAILGDFKVENKSDLLNILRDIFSLFDVSSKPVMLLLGSSFFTIKSFDDSELVSFSEDNPQLLSKSPYLPDDTLIQYSRSTGNKLTSYHRVVYANKKVMDSWIEVLSDLGQPLAGVTCSCIHLIEAITKKFKKLSILCDVDMGATYIYIEKENCELNTFKLPFGASNYISTDKKISEQFFERLQNSISLIIEKLGHPINNDIFLIGEGIDKLEIDKLNLDQRFKKFPEDIFMNYKVNKNIDNSIVLENKSNLIKMTSVTEIINK</sequence>
<evidence type="ECO:0000313" key="1">
    <source>
        <dbReference type="EMBL" id="KGF97652.1"/>
    </source>
</evidence>
<dbReference type="EMBL" id="JNAM01000010">
    <property type="protein sequence ID" value="KGF97652.1"/>
    <property type="molecule type" value="Genomic_DNA"/>
</dbReference>
<gene>
    <name evidence="1" type="ORF">EU96_1366</name>
</gene>
<dbReference type="RefSeq" id="WP_158465673.1">
    <property type="nucleotide sequence ID" value="NZ_CP138951.1"/>
</dbReference>
<dbReference type="AlphaFoldDB" id="A0A0A2A6Y5"/>
<dbReference type="eggNOG" id="ENOG50320IP">
    <property type="taxonomic scope" value="Bacteria"/>
</dbReference>
<name>A0A0A2A6Y5_PROMR</name>
<proteinExistence type="predicted"/>
<organism evidence="1 2">
    <name type="scientific">Prochlorococcus marinus str. MIT 9302</name>
    <dbReference type="NCBI Taxonomy" id="74545"/>
    <lineage>
        <taxon>Bacteria</taxon>
        <taxon>Bacillati</taxon>
        <taxon>Cyanobacteriota</taxon>
        <taxon>Cyanophyceae</taxon>
        <taxon>Synechococcales</taxon>
        <taxon>Prochlorococcaceae</taxon>
        <taxon>Prochlorococcus</taxon>
    </lineage>
</organism>
<reference evidence="2" key="1">
    <citation type="journal article" date="2014" name="Sci. Data">
        <title>Genomes of diverse isolates of the marine cyanobacterium Prochlorococcus.</title>
        <authorList>
            <person name="Biller S."/>
            <person name="Berube P."/>
            <person name="Thompson J."/>
            <person name="Kelly L."/>
            <person name="Roggensack S."/>
            <person name="Awad L."/>
            <person name="Roache-Johnson K."/>
            <person name="Ding H."/>
            <person name="Giovannoni S.J."/>
            <person name="Moore L.R."/>
            <person name="Chisholm S.W."/>
        </authorList>
    </citation>
    <scope>NUCLEOTIDE SEQUENCE [LARGE SCALE GENOMIC DNA]</scope>
    <source>
        <strain evidence="2">MIT 9302</strain>
    </source>
</reference>
<comment type="caution">
    <text evidence="1">The sequence shown here is derived from an EMBL/GenBank/DDBJ whole genome shotgun (WGS) entry which is preliminary data.</text>
</comment>
<accession>A0A0A2A6Y5</accession>
<dbReference type="Proteomes" id="UP000030445">
    <property type="component" value="Unassembled WGS sequence"/>
</dbReference>
<dbReference type="OrthoDB" id="9914456at2"/>
<evidence type="ECO:0000313" key="2">
    <source>
        <dbReference type="Proteomes" id="UP000030445"/>
    </source>
</evidence>
<dbReference type="STRING" id="74545.EU96_1366"/>
<protein>
    <submittedName>
        <fullName evidence="1">Uncharacterized protein</fullName>
    </submittedName>
</protein>